<proteinExistence type="predicted"/>
<keyword evidence="3" id="KW-1185">Reference proteome</keyword>
<dbReference type="AlphaFoldDB" id="A0A2W2AZW2"/>
<evidence type="ECO:0008006" key="4">
    <source>
        <dbReference type="Google" id="ProtNLM"/>
    </source>
</evidence>
<organism evidence="2 3">
    <name type="scientific">Taibaiella soli</name>
    <dbReference type="NCBI Taxonomy" id="1649169"/>
    <lineage>
        <taxon>Bacteria</taxon>
        <taxon>Pseudomonadati</taxon>
        <taxon>Bacteroidota</taxon>
        <taxon>Chitinophagia</taxon>
        <taxon>Chitinophagales</taxon>
        <taxon>Chitinophagaceae</taxon>
        <taxon>Taibaiella</taxon>
    </lineage>
</organism>
<evidence type="ECO:0000313" key="3">
    <source>
        <dbReference type="Proteomes" id="UP000248745"/>
    </source>
</evidence>
<accession>A0A2W2AZW2</accession>
<dbReference type="RefSeq" id="WP_110998527.1">
    <property type="nucleotide sequence ID" value="NZ_QKTW01000014.1"/>
</dbReference>
<dbReference type="EMBL" id="QKTW01000014">
    <property type="protein sequence ID" value="PZF73248.1"/>
    <property type="molecule type" value="Genomic_DNA"/>
</dbReference>
<evidence type="ECO:0000256" key="1">
    <source>
        <dbReference type="SAM" id="SignalP"/>
    </source>
</evidence>
<evidence type="ECO:0000313" key="2">
    <source>
        <dbReference type="EMBL" id="PZF73248.1"/>
    </source>
</evidence>
<keyword evidence="1" id="KW-0732">Signal</keyword>
<dbReference type="OrthoDB" id="710555at2"/>
<name>A0A2W2AZW2_9BACT</name>
<gene>
    <name evidence="2" type="ORF">DN068_08725</name>
</gene>
<dbReference type="PROSITE" id="PS51257">
    <property type="entry name" value="PROKAR_LIPOPROTEIN"/>
    <property type="match status" value="1"/>
</dbReference>
<feature type="chain" id="PRO_5016067996" description="Lipocalin-like domain-containing protein" evidence="1">
    <location>
        <begin position="21"/>
        <end position="148"/>
    </location>
</feature>
<sequence length="148" mass="15563">MKLIRNIALTSFLTVAAFSAVTFTSCSKDDSGCAVGYEGSDCKTLSRDKFVGTYVGTEQCTTGTDNYSITIAANSDAIKLTMSNIYNNGNPVLVATCTMTGTNTFTFDNTQSGISFKGNGTLNGNQLVVAYQVNDGGTTNSCTYTGNK</sequence>
<dbReference type="Proteomes" id="UP000248745">
    <property type="component" value="Unassembled WGS sequence"/>
</dbReference>
<feature type="signal peptide" evidence="1">
    <location>
        <begin position="1"/>
        <end position="20"/>
    </location>
</feature>
<protein>
    <recommendedName>
        <fullName evidence="4">Lipocalin-like domain-containing protein</fullName>
    </recommendedName>
</protein>
<reference evidence="2 3" key="1">
    <citation type="submission" date="2018-06" db="EMBL/GenBank/DDBJ databases">
        <title>Mucibacter soli gen. nov., sp. nov., a new member of the family Chitinophagaceae producing mucin.</title>
        <authorList>
            <person name="Kim M.-K."/>
            <person name="Park S."/>
            <person name="Kim T.-S."/>
            <person name="Joung Y."/>
            <person name="Han J.-H."/>
            <person name="Kim S.B."/>
        </authorList>
    </citation>
    <scope>NUCLEOTIDE SEQUENCE [LARGE SCALE GENOMIC DNA]</scope>
    <source>
        <strain evidence="2 3">R1-15</strain>
    </source>
</reference>
<comment type="caution">
    <text evidence="2">The sequence shown here is derived from an EMBL/GenBank/DDBJ whole genome shotgun (WGS) entry which is preliminary data.</text>
</comment>